<protein>
    <recommendedName>
        <fullName evidence="4">DUF2516 family protein</fullName>
    </recommendedName>
</protein>
<evidence type="ECO:0000256" key="1">
    <source>
        <dbReference type="SAM" id="Phobius"/>
    </source>
</evidence>
<evidence type="ECO:0000313" key="2">
    <source>
        <dbReference type="EMBL" id="MFC5750368.1"/>
    </source>
</evidence>
<feature type="transmembrane region" description="Helical" evidence="1">
    <location>
        <begin position="37"/>
        <end position="55"/>
    </location>
</feature>
<keyword evidence="1" id="KW-1133">Transmembrane helix</keyword>
<keyword evidence="1" id="KW-0472">Membrane</keyword>
<dbReference type="EMBL" id="JBHSON010000053">
    <property type="protein sequence ID" value="MFC5750368.1"/>
    <property type="molecule type" value="Genomic_DNA"/>
</dbReference>
<dbReference type="Proteomes" id="UP001596074">
    <property type="component" value="Unassembled WGS sequence"/>
</dbReference>
<evidence type="ECO:0000313" key="3">
    <source>
        <dbReference type="Proteomes" id="UP001596074"/>
    </source>
</evidence>
<organism evidence="2 3">
    <name type="scientific">Actinomadura rugatobispora</name>
    <dbReference type="NCBI Taxonomy" id="1994"/>
    <lineage>
        <taxon>Bacteria</taxon>
        <taxon>Bacillati</taxon>
        <taxon>Actinomycetota</taxon>
        <taxon>Actinomycetes</taxon>
        <taxon>Streptosporangiales</taxon>
        <taxon>Thermomonosporaceae</taxon>
        <taxon>Actinomadura</taxon>
    </lineage>
</organism>
<proteinExistence type="predicted"/>
<keyword evidence="1" id="KW-0812">Transmembrane</keyword>
<gene>
    <name evidence="2" type="ORF">ACFPZN_32485</name>
</gene>
<evidence type="ECO:0008006" key="4">
    <source>
        <dbReference type="Google" id="ProtNLM"/>
    </source>
</evidence>
<feature type="transmembrane region" description="Helical" evidence="1">
    <location>
        <begin position="6"/>
        <end position="25"/>
    </location>
</feature>
<dbReference type="RefSeq" id="WP_378286107.1">
    <property type="nucleotide sequence ID" value="NZ_JBHSON010000053.1"/>
</dbReference>
<name>A0ABW1A9U7_9ACTN</name>
<reference evidence="3" key="1">
    <citation type="journal article" date="2019" name="Int. J. Syst. Evol. Microbiol.">
        <title>The Global Catalogue of Microorganisms (GCM) 10K type strain sequencing project: providing services to taxonomists for standard genome sequencing and annotation.</title>
        <authorList>
            <consortium name="The Broad Institute Genomics Platform"/>
            <consortium name="The Broad Institute Genome Sequencing Center for Infectious Disease"/>
            <person name="Wu L."/>
            <person name="Ma J."/>
        </authorList>
    </citation>
    <scope>NUCLEOTIDE SEQUENCE [LARGE SCALE GENOMIC DNA]</scope>
    <source>
        <strain evidence="3">KCTC 42087</strain>
    </source>
</reference>
<accession>A0ABW1A9U7</accession>
<feature type="transmembrane region" description="Helical" evidence="1">
    <location>
        <begin position="61"/>
        <end position="78"/>
    </location>
</feature>
<comment type="caution">
    <text evidence="2">The sequence shown here is derived from an EMBL/GenBank/DDBJ whole genome shotgun (WGS) entry which is preliminary data.</text>
</comment>
<sequence>MWAGLQIALIGVVGVAATSWALWSLRGSTHRRQVKEALLPLIGGLWFLFCFAAVVVFDMPFTPAPLSFFLFIALVWLVRKTWRSLKQRLSA</sequence>
<keyword evidence="3" id="KW-1185">Reference proteome</keyword>